<evidence type="ECO:0000256" key="1">
    <source>
        <dbReference type="SAM" id="Phobius"/>
    </source>
</evidence>
<reference evidence="2 3" key="1">
    <citation type="submission" date="2024-03" db="EMBL/GenBank/DDBJ databases">
        <title>Sulfurimonas sp. HSL3-1.</title>
        <authorList>
            <person name="Wang S."/>
        </authorList>
    </citation>
    <scope>NUCLEOTIDE SEQUENCE [LARGE SCALE GENOMIC DNA]</scope>
    <source>
        <strain evidence="2 3">HSL3-1</strain>
    </source>
</reference>
<dbReference type="EMBL" id="CP147920">
    <property type="protein sequence ID" value="XAU15892.1"/>
    <property type="molecule type" value="Genomic_DNA"/>
</dbReference>
<accession>A0ABZ3HEE0</accession>
<name>A0ABZ3HEE0_9BACT</name>
<feature type="transmembrane region" description="Helical" evidence="1">
    <location>
        <begin position="59"/>
        <end position="80"/>
    </location>
</feature>
<evidence type="ECO:0000313" key="3">
    <source>
        <dbReference type="Proteomes" id="UP001447842"/>
    </source>
</evidence>
<proteinExistence type="predicted"/>
<keyword evidence="1" id="KW-0472">Membrane</keyword>
<protein>
    <submittedName>
        <fullName evidence="2">Uncharacterized protein</fullName>
    </submittedName>
</protein>
<evidence type="ECO:0000313" key="2">
    <source>
        <dbReference type="EMBL" id="XAU15892.1"/>
    </source>
</evidence>
<gene>
    <name evidence="2" type="ORF">WCY31_04110</name>
</gene>
<dbReference type="RefSeq" id="WP_345973260.1">
    <property type="nucleotide sequence ID" value="NZ_CP147920.1"/>
</dbReference>
<keyword evidence="1" id="KW-1133">Transmembrane helix</keyword>
<keyword evidence="1" id="KW-0812">Transmembrane</keyword>
<sequence length="89" mass="9754">MIDFLIEELIGQTLAALIPRKVFTYLIVLLMAVAAVTFGYLSGHIVYDLFMEPKSIVRVIVMGIGALLISGLSIGSFYLMGSAWRSRNG</sequence>
<organism evidence="2 3">
    <name type="scientific">Sulfurimonas diazotrophicus</name>
    <dbReference type="NCBI Taxonomy" id="3131939"/>
    <lineage>
        <taxon>Bacteria</taxon>
        <taxon>Pseudomonadati</taxon>
        <taxon>Campylobacterota</taxon>
        <taxon>Epsilonproteobacteria</taxon>
        <taxon>Campylobacterales</taxon>
        <taxon>Sulfurimonadaceae</taxon>
        <taxon>Sulfurimonas</taxon>
    </lineage>
</organism>
<feature type="transmembrane region" description="Helical" evidence="1">
    <location>
        <begin position="22"/>
        <end position="47"/>
    </location>
</feature>
<keyword evidence="3" id="KW-1185">Reference proteome</keyword>
<dbReference type="Proteomes" id="UP001447842">
    <property type="component" value="Chromosome"/>
</dbReference>